<accession>A0AAV4P9D5</accession>
<dbReference type="Proteomes" id="UP001054945">
    <property type="component" value="Unassembled WGS sequence"/>
</dbReference>
<reference evidence="1 2" key="1">
    <citation type="submission" date="2021-06" db="EMBL/GenBank/DDBJ databases">
        <title>Caerostris extrusa draft genome.</title>
        <authorList>
            <person name="Kono N."/>
            <person name="Arakawa K."/>
        </authorList>
    </citation>
    <scope>NUCLEOTIDE SEQUENCE [LARGE SCALE GENOMIC DNA]</scope>
</reference>
<evidence type="ECO:0000313" key="1">
    <source>
        <dbReference type="EMBL" id="GIX92781.1"/>
    </source>
</evidence>
<dbReference type="AlphaFoldDB" id="A0AAV4P9D5"/>
<keyword evidence="2" id="KW-1185">Reference proteome</keyword>
<sequence length="87" mass="10242">MRVKCLEGNPDLLAARRDVTSFQNLKKKKNYPFFLLEEFLRAFVLSSCFIPSIHLRTQRTFWNRSAAILNQSNQSDKKKDFDSDDIK</sequence>
<dbReference type="EMBL" id="BPLR01004159">
    <property type="protein sequence ID" value="GIX92781.1"/>
    <property type="molecule type" value="Genomic_DNA"/>
</dbReference>
<name>A0AAV4P9D5_CAEEX</name>
<gene>
    <name evidence="1" type="ORF">CEXT_514961</name>
</gene>
<organism evidence="1 2">
    <name type="scientific">Caerostris extrusa</name>
    <name type="common">Bark spider</name>
    <name type="synonym">Caerostris bankana</name>
    <dbReference type="NCBI Taxonomy" id="172846"/>
    <lineage>
        <taxon>Eukaryota</taxon>
        <taxon>Metazoa</taxon>
        <taxon>Ecdysozoa</taxon>
        <taxon>Arthropoda</taxon>
        <taxon>Chelicerata</taxon>
        <taxon>Arachnida</taxon>
        <taxon>Araneae</taxon>
        <taxon>Araneomorphae</taxon>
        <taxon>Entelegynae</taxon>
        <taxon>Araneoidea</taxon>
        <taxon>Araneidae</taxon>
        <taxon>Caerostris</taxon>
    </lineage>
</organism>
<protein>
    <submittedName>
        <fullName evidence="1">Uncharacterized protein</fullName>
    </submittedName>
</protein>
<evidence type="ECO:0000313" key="2">
    <source>
        <dbReference type="Proteomes" id="UP001054945"/>
    </source>
</evidence>
<comment type="caution">
    <text evidence="1">The sequence shown here is derived from an EMBL/GenBank/DDBJ whole genome shotgun (WGS) entry which is preliminary data.</text>
</comment>
<proteinExistence type="predicted"/>